<dbReference type="EMBL" id="CAJPEV010000909">
    <property type="protein sequence ID" value="CAG0889444.1"/>
    <property type="molecule type" value="Genomic_DNA"/>
</dbReference>
<evidence type="ECO:0000313" key="5">
    <source>
        <dbReference type="Proteomes" id="UP000677054"/>
    </source>
</evidence>
<dbReference type="InterPro" id="IPR003307">
    <property type="entry name" value="W2_domain"/>
</dbReference>
<dbReference type="PANTHER" id="PTHR14208:SF2">
    <property type="entry name" value="PROTEIN KRASAVIETZ"/>
    <property type="match status" value="1"/>
</dbReference>
<dbReference type="InterPro" id="IPR043510">
    <property type="entry name" value="W2_5MP1/2"/>
</dbReference>
<evidence type="ECO:0000256" key="2">
    <source>
        <dbReference type="SAM" id="MobiDB-lite"/>
    </source>
</evidence>
<proteinExistence type="inferred from homology"/>
<dbReference type="GO" id="GO:0006417">
    <property type="term" value="P:regulation of translation"/>
    <property type="evidence" value="ECO:0007669"/>
    <property type="project" value="UniProtKB-ARBA"/>
</dbReference>
<organism evidence="4">
    <name type="scientific">Darwinula stevensoni</name>
    <dbReference type="NCBI Taxonomy" id="69355"/>
    <lineage>
        <taxon>Eukaryota</taxon>
        <taxon>Metazoa</taxon>
        <taxon>Ecdysozoa</taxon>
        <taxon>Arthropoda</taxon>
        <taxon>Crustacea</taxon>
        <taxon>Oligostraca</taxon>
        <taxon>Ostracoda</taxon>
        <taxon>Podocopa</taxon>
        <taxon>Podocopida</taxon>
        <taxon>Darwinulocopina</taxon>
        <taxon>Darwinuloidea</taxon>
        <taxon>Darwinulidae</taxon>
        <taxon>Darwinula</taxon>
    </lineage>
</organism>
<dbReference type="SMART" id="SM00515">
    <property type="entry name" value="eIF5C"/>
    <property type="match status" value="1"/>
</dbReference>
<dbReference type="AlphaFoldDB" id="A0A7R8XG66"/>
<evidence type="ECO:0000256" key="1">
    <source>
        <dbReference type="ARBA" id="ARBA00008151"/>
    </source>
</evidence>
<dbReference type="Proteomes" id="UP000677054">
    <property type="component" value="Unassembled WGS sequence"/>
</dbReference>
<evidence type="ECO:0000313" key="4">
    <source>
        <dbReference type="EMBL" id="CAD7245632.1"/>
    </source>
</evidence>
<dbReference type="EMBL" id="LR900426">
    <property type="protein sequence ID" value="CAD7245632.1"/>
    <property type="molecule type" value="Genomic_DNA"/>
</dbReference>
<dbReference type="InterPro" id="IPR016024">
    <property type="entry name" value="ARM-type_fold"/>
</dbReference>
<dbReference type="Gene3D" id="1.25.40.180">
    <property type="match status" value="1"/>
</dbReference>
<dbReference type="FunFam" id="1.25.40.180:FF:000006">
    <property type="entry name" value="Basic leucine zipper and W2 domain-containing protein 1"/>
    <property type="match status" value="1"/>
</dbReference>
<dbReference type="OrthoDB" id="1727522at2759"/>
<feature type="domain" description="W2" evidence="3">
    <location>
        <begin position="250"/>
        <end position="417"/>
    </location>
</feature>
<protein>
    <recommendedName>
        <fullName evidence="3">W2 domain-containing protein</fullName>
    </recommendedName>
</protein>
<sequence>MSQKTEKPVLSGQRIKTRKRDEKEKYDPTGFREAVLQGLQDSPVDVDQIYKFLDVAGSKLDYRRYGEPLFDILIAGGILAPGGSLVQEAENRPYRTESCIFGLSNDRDTIRSFAQVFIKLMRRYKYLEKMFEEEMKKILIFLKGFGPEDRSKLAKATAVWLACGTLPPSCLTHLLQEHLVKDGIALDYLLEVLVMWKDEKDVGAIKANLKRAGLDNRLLEFFPVNKRSQENFHALFKEKGLLEIVEFQRSQANAEIKREMQKEIDRMVKEEEPPKEILALVKEMKLKQDMDEKEIIVILWLGVMGAVEWNKKEELVAEQAMKHLKTYAPLFSAFTSSAKAESALLVKMQEYCYDNMSFMKVFQKIVLLFYKTDVLSEDAIMKWYKETHSTKGKSIFLEQMKKFVEWLQNAEEGEYKEQRLIPRRIESLLVEFSGSRCTLIWYIVDIADLQRK</sequence>
<accession>A0A7R8XG66</accession>
<dbReference type="Pfam" id="PF25504">
    <property type="entry name" value="HEAT_5MP1_2"/>
    <property type="match status" value="1"/>
</dbReference>
<comment type="similarity">
    <text evidence="1">Belongs to the BZW family.</text>
</comment>
<dbReference type="GO" id="GO:0016020">
    <property type="term" value="C:membrane"/>
    <property type="evidence" value="ECO:0007669"/>
    <property type="project" value="TreeGrafter"/>
</dbReference>
<name>A0A7R8XG66_9CRUS</name>
<keyword evidence="5" id="KW-1185">Reference proteome</keyword>
<evidence type="ECO:0000259" key="3">
    <source>
        <dbReference type="PROSITE" id="PS51363"/>
    </source>
</evidence>
<dbReference type="InterPro" id="IPR051245">
    <property type="entry name" value="eIF5-mimic_regulator"/>
</dbReference>
<reference evidence="4" key="1">
    <citation type="submission" date="2020-11" db="EMBL/GenBank/DDBJ databases">
        <authorList>
            <person name="Tran Van P."/>
        </authorList>
    </citation>
    <scope>NUCLEOTIDE SEQUENCE</scope>
</reference>
<gene>
    <name evidence="4" type="ORF">DSTB1V02_LOCUS5502</name>
</gene>
<dbReference type="GO" id="GO:0005737">
    <property type="term" value="C:cytoplasm"/>
    <property type="evidence" value="ECO:0007669"/>
    <property type="project" value="TreeGrafter"/>
</dbReference>
<dbReference type="Pfam" id="PF02020">
    <property type="entry name" value="W2"/>
    <property type="match status" value="1"/>
</dbReference>
<dbReference type="PROSITE" id="PS51363">
    <property type="entry name" value="W2"/>
    <property type="match status" value="1"/>
</dbReference>
<dbReference type="SUPFAM" id="SSF48371">
    <property type="entry name" value="ARM repeat"/>
    <property type="match status" value="1"/>
</dbReference>
<dbReference type="CDD" id="cd11560">
    <property type="entry name" value="W2_eIF5C_like"/>
    <property type="match status" value="1"/>
</dbReference>
<feature type="region of interest" description="Disordered" evidence="2">
    <location>
        <begin position="1"/>
        <end position="27"/>
    </location>
</feature>
<dbReference type="PANTHER" id="PTHR14208">
    <property type="entry name" value="BASIC LEUCINE ZIPPER AND W2 DOMAIN-CONTAINING PROTEIN"/>
    <property type="match status" value="1"/>
</dbReference>
<dbReference type="InterPro" id="IPR057397">
    <property type="entry name" value="HEAT_5MP1_2"/>
</dbReference>